<dbReference type="Pfam" id="PF00013">
    <property type="entry name" value="KH_1"/>
    <property type="match status" value="2"/>
</dbReference>
<proteinExistence type="predicted"/>
<dbReference type="OMA" id="RPYGMQQ"/>
<dbReference type="Proteomes" id="UP000029120">
    <property type="component" value="Chromosome 6"/>
</dbReference>
<feature type="region of interest" description="Disordered" evidence="3">
    <location>
        <begin position="372"/>
        <end position="600"/>
    </location>
</feature>
<dbReference type="InterPro" id="IPR004087">
    <property type="entry name" value="KH_dom"/>
</dbReference>
<name>A0A087GQ79_ARAAL</name>
<feature type="compositionally biased region" description="Low complexity" evidence="3">
    <location>
        <begin position="730"/>
        <end position="753"/>
    </location>
</feature>
<dbReference type="SUPFAM" id="SSF54791">
    <property type="entry name" value="Eukaryotic type KH-domain (KH-domain type I)"/>
    <property type="match status" value="2"/>
</dbReference>
<accession>A0A087GQ79</accession>
<feature type="compositionally biased region" description="Polar residues" evidence="3">
    <location>
        <begin position="754"/>
        <end position="765"/>
    </location>
</feature>
<dbReference type="PANTHER" id="PTHR10288">
    <property type="entry name" value="KH DOMAIN CONTAINING RNA BINDING PROTEIN"/>
    <property type="match status" value="1"/>
</dbReference>
<feature type="compositionally biased region" description="Basic and acidic residues" evidence="3">
    <location>
        <begin position="182"/>
        <end position="199"/>
    </location>
</feature>
<dbReference type="OrthoDB" id="5204190at2759"/>
<dbReference type="GO" id="GO:0003723">
    <property type="term" value="F:RNA binding"/>
    <property type="evidence" value="ECO:0007669"/>
    <property type="project" value="UniProtKB-UniRule"/>
</dbReference>
<evidence type="ECO:0000313" key="6">
    <source>
        <dbReference type="Proteomes" id="UP000029120"/>
    </source>
</evidence>
<feature type="compositionally biased region" description="Polar residues" evidence="3">
    <location>
        <begin position="551"/>
        <end position="560"/>
    </location>
</feature>
<feature type="compositionally biased region" description="Basic and acidic residues" evidence="3">
    <location>
        <begin position="16"/>
        <end position="28"/>
    </location>
</feature>
<feature type="region of interest" description="Disordered" evidence="3">
    <location>
        <begin position="1"/>
        <end position="200"/>
    </location>
</feature>
<feature type="compositionally biased region" description="Basic and acidic residues" evidence="3">
    <location>
        <begin position="117"/>
        <end position="133"/>
    </location>
</feature>
<evidence type="ECO:0000313" key="5">
    <source>
        <dbReference type="EMBL" id="KFK32031.1"/>
    </source>
</evidence>
<feature type="compositionally biased region" description="Polar residues" evidence="3">
    <location>
        <begin position="612"/>
        <end position="632"/>
    </location>
</feature>
<dbReference type="CDD" id="cd00105">
    <property type="entry name" value="KH-I"/>
    <property type="match status" value="2"/>
</dbReference>
<gene>
    <name evidence="5" type="ordered locus">AALP_Aa6g191200</name>
</gene>
<protein>
    <recommendedName>
        <fullName evidence="4">K Homology domain-containing protein</fullName>
    </recommendedName>
</protein>
<dbReference type="EMBL" id="CM002874">
    <property type="protein sequence ID" value="KFK32031.1"/>
    <property type="molecule type" value="Genomic_DNA"/>
</dbReference>
<keyword evidence="2" id="KW-0694">RNA-binding</keyword>
<dbReference type="SMART" id="SM00322">
    <property type="entry name" value="KH"/>
    <property type="match status" value="2"/>
</dbReference>
<feature type="domain" description="K Homology" evidence="4">
    <location>
        <begin position="202"/>
        <end position="275"/>
    </location>
</feature>
<feature type="compositionally biased region" description="Low complexity" evidence="3">
    <location>
        <begin position="643"/>
        <end position="655"/>
    </location>
</feature>
<feature type="compositionally biased region" description="Polar residues" evidence="3">
    <location>
        <begin position="418"/>
        <end position="428"/>
    </location>
</feature>
<reference evidence="6" key="1">
    <citation type="journal article" date="2015" name="Nat. Plants">
        <title>Genome expansion of Arabis alpina linked with retrotransposition and reduced symmetric DNA methylation.</title>
        <authorList>
            <person name="Willing E.M."/>
            <person name="Rawat V."/>
            <person name="Mandakova T."/>
            <person name="Maumus F."/>
            <person name="James G.V."/>
            <person name="Nordstroem K.J."/>
            <person name="Becker C."/>
            <person name="Warthmann N."/>
            <person name="Chica C."/>
            <person name="Szarzynska B."/>
            <person name="Zytnicki M."/>
            <person name="Albani M.C."/>
            <person name="Kiefer C."/>
            <person name="Bergonzi S."/>
            <person name="Castaings L."/>
            <person name="Mateos J.L."/>
            <person name="Berns M.C."/>
            <person name="Bujdoso N."/>
            <person name="Piofczyk T."/>
            <person name="de Lorenzo L."/>
            <person name="Barrero-Sicilia C."/>
            <person name="Mateos I."/>
            <person name="Piednoel M."/>
            <person name="Hagmann J."/>
            <person name="Chen-Min-Tao R."/>
            <person name="Iglesias-Fernandez R."/>
            <person name="Schuster S.C."/>
            <person name="Alonso-Blanco C."/>
            <person name="Roudier F."/>
            <person name="Carbonero P."/>
            <person name="Paz-Ares J."/>
            <person name="Davis S.J."/>
            <person name="Pecinka A."/>
            <person name="Quesneville H."/>
            <person name="Colot V."/>
            <person name="Lysak M.A."/>
            <person name="Weigel D."/>
            <person name="Coupland G."/>
            <person name="Schneeberger K."/>
        </authorList>
    </citation>
    <scope>NUCLEOTIDE SEQUENCE [LARGE SCALE GENOMIC DNA]</scope>
    <source>
        <strain evidence="6">cv. Pajares</strain>
    </source>
</reference>
<organism evidence="5 6">
    <name type="scientific">Arabis alpina</name>
    <name type="common">Alpine rock-cress</name>
    <dbReference type="NCBI Taxonomy" id="50452"/>
    <lineage>
        <taxon>Eukaryota</taxon>
        <taxon>Viridiplantae</taxon>
        <taxon>Streptophyta</taxon>
        <taxon>Embryophyta</taxon>
        <taxon>Tracheophyta</taxon>
        <taxon>Spermatophyta</taxon>
        <taxon>Magnoliopsida</taxon>
        <taxon>eudicotyledons</taxon>
        <taxon>Gunneridae</taxon>
        <taxon>Pentapetalae</taxon>
        <taxon>rosids</taxon>
        <taxon>malvids</taxon>
        <taxon>Brassicales</taxon>
        <taxon>Brassicaceae</taxon>
        <taxon>Arabideae</taxon>
        <taxon>Arabis</taxon>
    </lineage>
</organism>
<dbReference type="InterPro" id="IPR004088">
    <property type="entry name" value="KH_dom_type_1"/>
</dbReference>
<feature type="compositionally biased region" description="Low complexity" evidence="3">
    <location>
        <begin position="537"/>
        <end position="547"/>
    </location>
</feature>
<evidence type="ECO:0000256" key="3">
    <source>
        <dbReference type="SAM" id="MobiDB-lite"/>
    </source>
</evidence>
<sequence length="779" mass="82795">MGEEEVVAAIPAPPLDLKRKLDEIKPDPVEQYAGSDDGSNGVIVAASDSSPAKRPKLDHEAADGLGNGKTQENASPVKVKEEEIRDEEKQEDESEKLVLQDENQVSEPLVEQVNETIHADESENHPADAHVKLQDNQQSSVDAPISQEDTVEECKDVNGGEPEKEIDGESKELNDATSQNEIGKENQEVDCDNSQKEVDNTQSITRKIDVPSSKVGVLIGKGGETIRYLQFNSGAKIQILRDSEADPSSALRPVEIIGTVTCIANAEKLINAVIAEAEAGGSPALVARGHPASHVIGIPEQLEIKVPNDKVGLIIGRGGDTIKNMQTRSGARIQLIPQHAEGDGLKERTVRISGDKRQIDIATGMIKDVMHQNARPSPFTGGYNQPAYRPRGPGGPPQWGSRGPHTPHSMHYDYHNPGSYSSPGSHYNSPGYVGYPPQRMPPRSGYGPGWDQRPSGPYDYYGRQGAQTSGPHLPPSGQAPSPALGGPPPSQVSYRYGQNHGPDYGHAAPYSQTGHQQTYGPTYEQPKYDNNPPMQPPYGGAYPPTGGSQPGYPQTQQPSTRPYGMQQGPLQQEYGPPRPAAAASSGDVSYQGATPTAAAPPYASTSMALQQQYGYPSSGGPVQQQTYPSYSSAPPYDGYNNGTQTPATAPAYQQQNVQPAASTHDQSGAQQAAETGHGGQVPPTGGYSAYPGYGTAQTQSSGSYGYNTSSQDPNYGYGAAHGSQPAYSLAAPTQTEYEQQAATQPAGYAAAPGSTQVKTQSPQTAYAQYDASQVYAAPR</sequence>
<evidence type="ECO:0000259" key="4">
    <source>
        <dbReference type="SMART" id="SM00322"/>
    </source>
</evidence>
<feature type="region of interest" description="Disordered" evidence="3">
    <location>
        <begin position="612"/>
        <end position="765"/>
    </location>
</feature>
<evidence type="ECO:0000256" key="2">
    <source>
        <dbReference type="PROSITE-ProRule" id="PRU00117"/>
    </source>
</evidence>
<feature type="domain" description="K Homology" evidence="4">
    <location>
        <begin position="298"/>
        <end position="371"/>
    </location>
</feature>
<feature type="compositionally biased region" description="Low complexity" evidence="3">
    <location>
        <begin position="475"/>
        <end position="484"/>
    </location>
</feature>
<dbReference type="eggNOG" id="KOG1676">
    <property type="taxonomic scope" value="Eukaryota"/>
</dbReference>
<dbReference type="AlphaFoldDB" id="A0A087GQ79"/>
<feature type="compositionally biased region" description="Polar residues" evidence="3">
    <location>
        <begin position="510"/>
        <end position="520"/>
    </location>
</feature>
<dbReference type="Gene3D" id="3.30.1370.10">
    <property type="entry name" value="K Homology domain, type 1"/>
    <property type="match status" value="2"/>
</dbReference>
<feature type="compositionally biased region" description="Basic and acidic residues" evidence="3">
    <location>
        <begin position="78"/>
        <end position="88"/>
    </location>
</feature>
<dbReference type="InterPro" id="IPR036612">
    <property type="entry name" value="KH_dom_type_1_sf"/>
</dbReference>
<evidence type="ECO:0000256" key="1">
    <source>
        <dbReference type="ARBA" id="ARBA00022737"/>
    </source>
</evidence>
<feature type="compositionally biased region" description="Polar residues" evidence="3">
    <location>
        <begin position="656"/>
        <end position="673"/>
    </location>
</feature>
<feature type="compositionally biased region" description="Basic and acidic residues" evidence="3">
    <location>
        <begin position="152"/>
        <end position="174"/>
    </location>
</feature>
<keyword evidence="6" id="KW-1185">Reference proteome</keyword>
<dbReference type="Gramene" id="KFK32031">
    <property type="protein sequence ID" value="KFK32031"/>
    <property type="gene ID" value="AALP_AA6G191200"/>
</dbReference>
<feature type="compositionally biased region" description="Polar residues" evidence="3">
    <location>
        <begin position="695"/>
        <end position="713"/>
    </location>
</feature>
<dbReference type="PROSITE" id="PS50084">
    <property type="entry name" value="KH_TYPE_1"/>
    <property type="match status" value="2"/>
</dbReference>
<keyword evidence="1" id="KW-0677">Repeat</keyword>